<accession>A0ABW4N7B7</accession>
<dbReference type="RefSeq" id="WP_377283490.1">
    <property type="nucleotide sequence ID" value="NZ_JBHRSI010000009.1"/>
</dbReference>
<dbReference type="EMBL" id="JBHUEY010000012">
    <property type="protein sequence ID" value="MFD1785914.1"/>
    <property type="molecule type" value="Genomic_DNA"/>
</dbReference>
<sequence length="547" mass="58546">MSIAPVRRAAHAAVGVLAWACAQPALGQAADEAAANSAAAFDEGVTEAPSEHPAPVATGGTSAAPRLDPQAARIDALEAELHELREMIADLKGSTAANIAAVRADQRANTVTIANGRPTIASGDGQFTAAFRGVFQLDAAHYDQDAPRSLATDFRRGSFGDAVENERARDLNDGANFRRARLGVEGRAFGDWEYNFLYEFGGSGVEEAGRISAAWVQYNGLGRWKIRAGAFSPPGGLEEAVSTNGSLFAERAAASELVRGIASGDGRTAAMVWANGERWTASLAWTGNLIGAQTFDEQSAFVGRLTYVPARGPDWLVHLGINSTVVVEPPASGPDVENRVATNIRLRERPELRVDGTRLVDTGNIDAEGLSTVGLEFGAQRKNLYVQAEWFGIDVQRRASALSDPNFSGWYVQTGWTITGEPRRYQTNNGTFDAPRGEKPFSWKDRSPGVWELGLRYSVLDLNHLEGAPGTIPLASTVRGGEQEIFTAGLNWYPNANVRFQAAYQYVTVDRLSPGGTAFGAAPATPPAGAQVGQDLSIWSFRTQYAF</sequence>
<evidence type="ECO:0000256" key="2">
    <source>
        <dbReference type="SAM" id="MobiDB-lite"/>
    </source>
</evidence>
<evidence type="ECO:0000313" key="4">
    <source>
        <dbReference type="EMBL" id="MFD1785914.1"/>
    </source>
</evidence>
<keyword evidence="5" id="KW-1185">Reference proteome</keyword>
<gene>
    <name evidence="4" type="ORF">ACFSC0_21150</name>
</gene>
<feature type="coiled-coil region" evidence="1">
    <location>
        <begin position="67"/>
        <end position="94"/>
    </location>
</feature>
<reference evidence="5" key="1">
    <citation type="journal article" date="2019" name="Int. J. Syst. Evol. Microbiol.">
        <title>The Global Catalogue of Microorganisms (GCM) 10K type strain sequencing project: providing services to taxonomists for standard genome sequencing and annotation.</title>
        <authorList>
            <consortium name="The Broad Institute Genomics Platform"/>
            <consortium name="The Broad Institute Genome Sequencing Center for Infectious Disease"/>
            <person name="Wu L."/>
            <person name="Ma J."/>
        </authorList>
    </citation>
    <scope>NUCLEOTIDE SEQUENCE [LARGE SCALE GENOMIC DNA]</scope>
    <source>
        <strain evidence="5">DFY28</strain>
    </source>
</reference>
<organism evidence="4 5">
    <name type="scientific">Phenylobacterium terrae</name>
    <dbReference type="NCBI Taxonomy" id="2665495"/>
    <lineage>
        <taxon>Bacteria</taxon>
        <taxon>Pseudomonadati</taxon>
        <taxon>Pseudomonadota</taxon>
        <taxon>Alphaproteobacteria</taxon>
        <taxon>Caulobacterales</taxon>
        <taxon>Caulobacteraceae</taxon>
        <taxon>Phenylobacterium</taxon>
    </lineage>
</organism>
<feature type="region of interest" description="Disordered" evidence="2">
    <location>
        <begin position="40"/>
        <end position="65"/>
    </location>
</feature>
<comment type="caution">
    <text evidence="4">The sequence shown here is derived from an EMBL/GenBank/DDBJ whole genome shotgun (WGS) entry which is preliminary data.</text>
</comment>
<proteinExistence type="predicted"/>
<dbReference type="InterPro" id="IPR023614">
    <property type="entry name" value="Porin_dom_sf"/>
</dbReference>
<dbReference type="Pfam" id="PF07396">
    <property type="entry name" value="Porin_O_P"/>
    <property type="match status" value="1"/>
</dbReference>
<protein>
    <submittedName>
        <fullName evidence="4">OprO/OprP family phosphate-selective porin</fullName>
    </submittedName>
</protein>
<dbReference type="SUPFAM" id="SSF56935">
    <property type="entry name" value="Porins"/>
    <property type="match status" value="1"/>
</dbReference>
<dbReference type="InterPro" id="IPR010870">
    <property type="entry name" value="Porin_O/P"/>
</dbReference>
<feature type="chain" id="PRO_5046479779" evidence="3">
    <location>
        <begin position="28"/>
        <end position="547"/>
    </location>
</feature>
<evidence type="ECO:0000256" key="3">
    <source>
        <dbReference type="SAM" id="SignalP"/>
    </source>
</evidence>
<keyword evidence="3" id="KW-0732">Signal</keyword>
<name>A0ABW4N7B7_9CAUL</name>
<evidence type="ECO:0000313" key="5">
    <source>
        <dbReference type="Proteomes" id="UP001597237"/>
    </source>
</evidence>
<feature type="signal peptide" evidence="3">
    <location>
        <begin position="1"/>
        <end position="27"/>
    </location>
</feature>
<evidence type="ECO:0000256" key="1">
    <source>
        <dbReference type="SAM" id="Coils"/>
    </source>
</evidence>
<dbReference type="Gene3D" id="2.40.160.10">
    <property type="entry name" value="Porin"/>
    <property type="match status" value="1"/>
</dbReference>
<keyword evidence="1" id="KW-0175">Coiled coil</keyword>
<dbReference type="Proteomes" id="UP001597237">
    <property type="component" value="Unassembled WGS sequence"/>
</dbReference>